<keyword evidence="9" id="KW-1185">Reference proteome</keyword>
<evidence type="ECO:0000256" key="6">
    <source>
        <dbReference type="RuleBase" id="RU000481"/>
    </source>
</evidence>
<dbReference type="Pfam" id="PF00155">
    <property type="entry name" value="Aminotran_1_2"/>
    <property type="match status" value="1"/>
</dbReference>
<dbReference type="InterPro" id="IPR015422">
    <property type="entry name" value="PyrdxlP-dep_Trfase_small"/>
</dbReference>
<dbReference type="RefSeq" id="WP_187525553.1">
    <property type="nucleotide sequence ID" value="NZ_JACRTA010000003.1"/>
</dbReference>
<name>A0A926I997_9FIRM</name>
<dbReference type="InterPro" id="IPR050596">
    <property type="entry name" value="AspAT/PAT-like"/>
</dbReference>
<evidence type="ECO:0000256" key="1">
    <source>
        <dbReference type="ARBA" id="ARBA00001933"/>
    </source>
</evidence>
<protein>
    <recommendedName>
        <fullName evidence="6">Aminotransferase</fullName>
        <ecNumber evidence="6">2.6.1.-</ecNumber>
    </recommendedName>
</protein>
<comment type="similarity">
    <text evidence="2 6">Belongs to the class-I pyridoxal-phosphate-dependent aminotransferase family.</text>
</comment>
<dbReference type="PANTHER" id="PTHR46383:SF1">
    <property type="entry name" value="ASPARTATE AMINOTRANSFERASE"/>
    <property type="match status" value="1"/>
</dbReference>
<dbReference type="PANTHER" id="PTHR46383">
    <property type="entry name" value="ASPARTATE AMINOTRANSFERASE"/>
    <property type="match status" value="1"/>
</dbReference>
<evidence type="ECO:0000256" key="4">
    <source>
        <dbReference type="ARBA" id="ARBA00022679"/>
    </source>
</evidence>
<dbReference type="PROSITE" id="PS00105">
    <property type="entry name" value="AA_TRANSFER_CLASS_1"/>
    <property type="match status" value="1"/>
</dbReference>
<dbReference type="Gene3D" id="3.90.1150.10">
    <property type="entry name" value="Aspartate Aminotransferase, domain 1"/>
    <property type="match status" value="1"/>
</dbReference>
<comment type="cofactor">
    <cofactor evidence="1 6">
        <name>pyridoxal 5'-phosphate</name>
        <dbReference type="ChEBI" id="CHEBI:597326"/>
    </cofactor>
</comment>
<sequence length="396" mass="44107">MNISKKMNKIGQSPIRKFNPFAIKAEKEGKKIYRLNIGQPDIETPSCFMDAVNNFHEKVIAYSESGGETVLQDAISNYFKAYGMSYTRDDIMITNGGSEALSMVFTSILDPGDEVIIAEPFYTNYHTFVTAAGGNIVPITTKAEDGYDYADAELIESAVTGKTRAIACINPGNPTGRVLTKQDMELIAEIAVKHDLWIIADEVYREFAYDGNEITSFGMLSNVADRVIIIDSVSKRFSACGARVGCLISKNKDIMECALKIAQGRLCCPTLDQIGAAALYNIDRSYYADVKKEYEGRRDAVYEELMKIPGIVCRKPGGSFYIMAKLPIDDVEDFLMYLLTEFEDNGETVMFSPAEGFYATEGLGKNEIRIAYVLKQDDMRRGAQLIRLGLEKYKAR</sequence>
<dbReference type="InterPro" id="IPR004839">
    <property type="entry name" value="Aminotransferase_I/II_large"/>
</dbReference>
<dbReference type="EC" id="2.6.1.-" evidence="6"/>
<feature type="domain" description="Aminotransferase class I/classII large" evidence="7">
    <location>
        <begin position="31"/>
        <end position="384"/>
    </location>
</feature>
<dbReference type="GO" id="GO:0006520">
    <property type="term" value="P:amino acid metabolic process"/>
    <property type="evidence" value="ECO:0007669"/>
    <property type="project" value="InterPro"/>
</dbReference>
<dbReference type="AlphaFoldDB" id="A0A926I997"/>
<reference evidence="8" key="1">
    <citation type="submission" date="2020-08" db="EMBL/GenBank/DDBJ databases">
        <title>Genome public.</title>
        <authorList>
            <person name="Liu C."/>
            <person name="Sun Q."/>
        </authorList>
    </citation>
    <scope>NUCLEOTIDE SEQUENCE</scope>
    <source>
        <strain evidence="8">NSJ-24</strain>
    </source>
</reference>
<dbReference type="Gene3D" id="3.40.640.10">
    <property type="entry name" value="Type I PLP-dependent aspartate aminotransferase-like (Major domain)"/>
    <property type="match status" value="1"/>
</dbReference>
<dbReference type="GO" id="GO:0030170">
    <property type="term" value="F:pyridoxal phosphate binding"/>
    <property type="evidence" value="ECO:0007669"/>
    <property type="project" value="InterPro"/>
</dbReference>
<dbReference type="GO" id="GO:0008483">
    <property type="term" value="F:transaminase activity"/>
    <property type="evidence" value="ECO:0007669"/>
    <property type="project" value="UniProtKB-KW"/>
</dbReference>
<evidence type="ECO:0000313" key="8">
    <source>
        <dbReference type="EMBL" id="MBC8568951.1"/>
    </source>
</evidence>
<evidence type="ECO:0000259" key="7">
    <source>
        <dbReference type="Pfam" id="PF00155"/>
    </source>
</evidence>
<keyword evidence="4 6" id="KW-0808">Transferase</keyword>
<dbReference type="SUPFAM" id="SSF53383">
    <property type="entry name" value="PLP-dependent transferases"/>
    <property type="match status" value="1"/>
</dbReference>
<evidence type="ECO:0000256" key="3">
    <source>
        <dbReference type="ARBA" id="ARBA00022576"/>
    </source>
</evidence>
<dbReference type="Proteomes" id="UP000610862">
    <property type="component" value="Unassembled WGS sequence"/>
</dbReference>
<dbReference type="InterPro" id="IPR004838">
    <property type="entry name" value="NHTrfase_class1_PyrdxlP-BS"/>
</dbReference>
<dbReference type="InterPro" id="IPR015421">
    <property type="entry name" value="PyrdxlP-dep_Trfase_major"/>
</dbReference>
<evidence type="ECO:0000313" key="9">
    <source>
        <dbReference type="Proteomes" id="UP000610862"/>
    </source>
</evidence>
<comment type="caution">
    <text evidence="8">The sequence shown here is derived from an EMBL/GenBank/DDBJ whole genome shotgun (WGS) entry which is preliminary data.</text>
</comment>
<evidence type="ECO:0000256" key="5">
    <source>
        <dbReference type="ARBA" id="ARBA00022898"/>
    </source>
</evidence>
<organism evidence="8 9">
    <name type="scientific">Lentihominibacter hominis</name>
    <dbReference type="NCBI Taxonomy" id="2763645"/>
    <lineage>
        <taxon>Bacteria</taxon>
        <taxon>Bacillati</taxon>
        <taxon>Bacillota</taxon>
        <taxon>Clostridia</taxon>
        <taxon>Peptostreptococcales</taxon>
        <taxon>Anaerovoracaceae</taxon>
        <taxon>Lentihominibacter</taxon>
    </lineage>
</organism>
<keyword evidence="5" id="KW-0663">Pyridoxal phosphate</keyword>
<gene>
    <name evidence="8" type="ORF">H8692_09300</name>
</gene>
<dbReference type="NCBIfam" id="NF005744">
    <property type="entry name" value="PRK07568.1"/>
    <property type="match status" value="1"/>
</dbReference>
<evidence type="ECO:0000256" key="2">
    <source>
        <dbReference type="ARBA" id="ARBA00007441"/>
    </source>
</evidence>
<dbReference type="CDD" id="cd00609">
    <property type="entry name" value="AAT_like"/>
    <property type="match status" value="1"/>
</dbReference>
<accession>A0A926I997</accession>
<proteinExistence type="inferred from homology"/>
<dbReference type="EMBL" id="JACRTA010000003">
    <property type="protein sequence ID" value="MBC8568951.1"/>
    <property type="molecule type" value="Genomic_DNA"/>
</dbReference>
<dbReference type="InterPro" id="IPR015424">
    <property type="entry name" value="PyrdxlP-dep_Trfase"/>
</dbReference>
<keyword evidence="3 6" id="KW-0032">Aminotransferase</keyword>